<feature type="transmembrane region" description="Helical" evidence="7">
    <location>
        <begin position="85"/>
        <end position="106"/>
    </location>
</feature>
<dbReference type="AlphaFoldDB" id="A0A7X4YPG7"/>
<keyword evidence="10" id="KW-1185">Reference proteome</keyword>
<protein>
    <submittedName>
        <fullName evidence="9">ABC transporter permease subunit</fullName>
    </submittedName>
</protein>
<keyword evidence="6 7" id="KW-0472">Membrane</keyword>
<feature type="transmembrane region" description="Helical" evidence="7">
    <location>
        <begin position="283"/>
        <end position="305"/>
    </location>
</feature>
<dbReference type="PANTHER" id="PTHR30193">
    <property type="entry name" value="ABC TRANSPORTER PERMEASE PROTEIN"/>
    <property type="match status" value="1"/>
</dbReference>
<reference evidence="9 10" key="1">
    <citation type="submission" date="2020-01" db="EMBL/GenBank/DDBJ databases">
        <title>Paenibacillus soybeanensis sp. nov. isolated from the nodules of soybean (Glycine max(L.) Merr).</title>
        <authorList>
            <person name="Wang H."/>
        </authorList>
    </citation>
    <scope>NUCLEOTIDE SEQUENCE [LARGE SCALE GENOMIC DNA]</scope>
    <source>
        <strain evidence="9 10">DSM 23054</strain>
    </source>
</reference>
<feature type="transmembrane region" description="Helical" evidence="7">
    <location>
        <begin position="21"/>
        <end position="44"/>
    </location>
</feature>
<dbReference type="SUPFAM" id="SSF161098">
    <property type="entry name" value="MetI-like"/>
    <property type="match status" value="1"/>
</dbReference>
<dbReference type="PANTHER" id="PTHR30193:SF1">
    <property type="entry name" value="ABC TRANSPORTER PERMEASE PROTEIN YESP-RELATED"/>
    <property type="match status" value="1"/>
</dbReference>
<keyword evidence="5 7" id="KW-1133">Transmembrane helix</keyword>
<keyword evidence="3" id="KW-1003">Cell membrane</keyword>
<dbReference type="GO" id="GO:0055085">
    <property type="term" value="P:transmembrane transport"/>
    <property type="evidence" value="ECO:0007669"/>
    <property type="project" value="InterPro"/>
</dbReference>
<dbReference type="PROSITE" id="PS50928">
    <property type="entry name" value="ABC_TM1"/>
    <property type="match status" value="1"/>
</dbReference>
<keyword evidence="2 7" id="KW-0813">Transport</keyword>
<comment type="caution">
    <text evidence="9">The sequence shown here is derived from an EMBL/GenBank/DDBJ whole genome shotgun (WGS) entry which is preliminary data.</text>
</comment>
<evidence type="ECO:0000313" key="9">
    <source>
        <dbReference type="EMBL" id="NBC70136.1"/>
    </source>
</evidence>
<dbReference type="InterPro" id="IPR035906">
    <property type="entry name" value="MetI-like_sf"/>
</dbReference>
<evidence type="ECO:0000259" key="8">
    <source>
        <dbReference type="PROSITE" id="PS50928"/>
    </source>
</evidence>
<name>A0A7X4YPG7_9BACL</name>
<proteinExistence type="inferred from homology"/>
<dbReference type="InterPro" id="IPR051393">
    <property type="entry name" value="ABC_transporter_permease"/>
</dbReference>
<evidence type="ECO:0000313" key="10">
    <source>
        <dbReference type="Proteomes" id="UP000558113"/>
    </source>
</evidence>
<evidence type="ECO:0000256" key="2">
    <source>
        <dbReference type="ARBA" id="ARBA00022448"/>
    </source>
</evidence>
<dbReference type="OrthoDB" id="9788108at2"/>
<feature type="domain" description="ABC transmembrane type-1" evidence="8">
    <location>
        <begin position="81"/>
        <end position="297"/>
    </location>
</feature>
<dbReference type="GO" id="GO:0005886">
    <property type="term" value="C:plasma membrane"/>
    <property type="evidence" value="ECO:0007669"/>
    <property type="project" value="UniProtKB-SubCell"/>
</dbReference>
<dbReference type="InterPro" id="IPR000515">
    <property type="entry name" value="MetI-like"/>
</dbReference>
<sequence>MTMASAVKKRRMGLQERKEARQGFIFVSPWVIGFLVFTAVPLLFSLYASFTNYDITSRQDWIGTRNYTNMFFHDPLFWKSLHNTLYYVVFSVPLTTLGSLLLAVMLNQKIPGMKVFRTVFYLPSILSGVALYILWQMLLTPGSGLINVMIGWFGVDGPAWLVDPVWTKPAIILMKLWSVGGGMLLYLASLQNVPEQLYEASEIDGAGPIRRFWHITVPMITPVLLFELITHLIGGFQIFQEGYVMSNDMNAPGSPVNSLLFFNLHMFLKAFKVYDMGYAMAMAWFLFVVVIVLTVANMLLSKYWVHYEGGDNR</sequence>
<dbReference type="Pfam" id="PF00528">
    <property type="entry name" value="BPD_transp_1"/>
    <property type="match status" value="1"/>
</dbReference>
<feature type="transmembrane region" description="Helical" evidence="7">
    <location>
        <begin position="211"/>
        <end position="234"/>
    </location>
</feature>
<feature type="transmembrane region" description="Helical" evidence="7">
    <location>
        <begin position="118"/>
        <end position="135"/>
    </location>
</feature>
<comment type="similarity">
    <text evidence="7">Belongs to the binding-protein-dependent transport system permease family.</text>
</comment>
<evidence type="ECO:0000256" key="6">
    <source>
        <dbReference type="ARBA" id="ARBA00023136"/>
    </source>
</evidence>
<feature type="transmembrane region" description="Helical" evidence="7">
    <location>
        <begin position="170"/>
        <end position="190"/>
    </location>
</feature>
<organism evidence="9 10">
    <name type="scientific">Paenibacillus sacheonensis</name>
    <dbReference type="NCBI Taxonomy" id="742054"/>
    <lineage>
        <taxon>Bacteria</taxon>
        <taxon>Bacillati</taxon>
        <taxon>Bacillota</taxon>
        <taxon>Bacilli</taxon>
        <taxon>Bacillales</taxon>
        <taxon>Paenibacillaceae</taxon>
        <taxon>Paenibacillus</taxon>
    </lineage>
</organism>
<dbReference type="SUPFAM" id="SSF160964">
    <property type="entry name" value="MalF N-terminal region-like"/>
    <property type="match status" value="1"/>
</dbReference>
<dbReference type="CDD" id="cd06261">
    <property type="entry name" value="TM_PBP2"/>
    <property type="match status" value="1"/>
</dbReference>
<evidence type="ECO:0000256" key="1">
    <source>
        <dbReference type="ARBA" id="ARBA00004651"/>
    </source>
</evidence>
<dbReference type="Gene3D" id="1.10.3720.10">
    <property type="entry name" value="MetI-like"/>
    <property type="match status" value="1"/>
</dbReference>
<dbReference type="EMBL" id="JAAAMU010000006">
    <property type="protein sequence ID" value="NBC70136.1"/>
    <property type="molecule type" value="Genomic_DNA"/>
</dbReference>
<evidence type="ECO:0000256" key="5">
    <source>
        <dbReference type="ARBA" id="ARBA00022989"/>
    </source>
</evidence>
<evidence type="ECO:0000256" key="4">
    <source>
        <dbReference type="ARBA" id="ARBA00022692"/>
    </source>
</evidence>
<gene>
    <name evidence="9" type="ORF">GT003_14150</name>
</gene>
<evidence type="ECO:0000256" key="7">
    <source>
        <dbReference type="RuleBase" id="RU363032"/>
    </source>
</evidence>
<accession>A0A7X4YPG7</accession>
<comment type="subcellular location">
    <subcellularLocation>
        <location evidence="1 7">Cell membrane</location>
        <topology evidence="1 7">Multi-pass membrane protein</topology>
    </subcellularLocation>
</comment>
<keyword evidence="4 7" id="KW-0812">Transmembrane</keyword>
<evidence type="ECO:0000256" key="3">
    <source>
        <dbReference type="ARBA" id="ARBA00022475"/>
    </source>
</evidence>
<dbReference type="Proteomes" id="UP000558113">
    <property type="component" value="Unassembled WGS sequence"/>
</dbReference>